<accession>A0ABN8SMG4</accession>
<feature type="region of interest" description="Disordered" evidence="1">
    <location>
        <begin position="1"/>
        <end position="88"/>
    </location>
</feature>
<feature type="region of interest" description="Disordered" evidence="1">
    <location>
        <begin position="120"/>
        <end position="204"/>
    </location>
</feature>
<proteinExistence type="predicted"/>
<dbReference type="PANTHER" id="PTHR22529">
    <property type="entry name" value="EPITHELIAL-STROMAL INTERACTION PROTEIN 1"/>
    <property type="match status" value="1"/>
</dbReference>
<evidence type="ECO:0000256" key="1">
    <source>
        <dbReference type="SAM" id="MobiDB-lite"/>
    </source>
</evidence>
<keyword evidence="3" id="KW-1185">Reference proteome</keyword>
<comment type="caution">
    <text evidence="2">The sequence shown here is derived from an EMBL/GenBank/DDBJ whole genome shotgun (WGS) entry which is preliminary data.</text>
</comment>
<evidence type="ECO:0000313" key="2">
    <source>
        <dbReference type="EMBL" id="CAH3191677.1"/>
    </source>
</evidence>
<gene>
    <name evidence="2" type="ORF">PEVE_00022240</name>
</gene>
<organism evidence="2 3">
    <name type="scientific">Porites evermanni</name>
    <dbReference type="NCBI Taxonomy" id="104178"/>
    <lineage>
        <taxon>Eukaryota</taxon>
        <taxon>Metazoa</taxon>
        <taxon>Cnidaria</taxon>
        <taxon>Anthozoa</taxon>
        <taxon>Hexacorallia</taxon>
        <taxon>Scleractinia</taxon>
        <taxon>Fungiina</taxon>
        <taxon>Poritidae</taxon>
        <taxon>Porites</taxon>
    </lineage>
</organism>
<feature type="compositionally biased region" description="Basic and acidic residues" evidence="1">
    <location>
        <begin position="63"/>
        <end position="88"/>
    </location>
</feature>
<dbReference type="EMBL" id="CALNXI010002976">
    <property type="protein sequence ID" value="CAH3191677.1"/>
    <property type="molecule type" value="Genomic_DNA"/>
</dbReference>
<feature type="compositionally biased region" description="Basic and acidic residues" evidence="1">
    <location>
        <begin position="135"/>
        <end position="165"/>
    </location>
</feature>
<feature type="compositionally biased region" description="Basic and acidic residues" evidence="1">
    <location>
        <begin position="23"/>
        <end position="39"/>
    </location>
</feature>
<reference evidence="2 3" key="1">
    <citation type="submission" date="2022-05" db="EMBL/GenBank/DDBJ databases">
        <authorList>
            <consortium name="Genoscope - CEA"/>
            <person name="William W."/>
        </authorList>
    </citation>
    <scope>NUCLEOTIDE SEQUENCE [LARGE SCALE GENOMIC DNA]</scope>
</reference>
<dbReference type="Proteomes" id="UP001159427">
    <property type="component" value="Unassembled WGS sequence"/>
</dbReference>
<feature type="compositionally biased region" description="Basic and acidic residues" evidence="1">
    <location>
        <begin position="171"/>
        <end position="204"/>
    </location>
</feature>
<dbReference type="PANTHER" id="PTHR22529:SF1">
    <property type="entry name" value="EPITHELIAL-STROMAL INTERACTION PROTEIN 1"/>
    <property type="match status" value="1"/>
</dbReference>
<evidence type="ECO:0000313" key="3">
    <source>
        <dbReference type="Proteomes" id="UP001159427"/>
    </source>
</evidence>
<sequence length="204" mass="24025">MSYSRTYRNSHGADIRGQGMRSGGHESYNDGSEMSKELDQTGQQTNDETSSRKQRNVGFTMFRPDERKRAQMEQVAKKEMEEADARREARRLQYVHERPSRVGGAGNYRTAVMQKQKAVKAASSGLEMQKKREKWQREKREAEERENRERKAKAREQAERNEFRRALRTQEAAERHKEAHRLKNQDFLDSLERRGRYNGEKNTS</sequence>
<dbReference type="InterPro" id="IPR026185">
    <property type="entry name" value="EPSTI1"/>
</dbReference>
<protein>
    <submittedName>
        <fullName evidence="2">Uncharacterized protein</fullName>
    </submittedName>
</protein>
<name>A0ABN8SMG4_9CNID</name>